<comment type="caution">
    <text evidence="1">The sequence shown here is derived from an EMBL/GenBank/DDBJ whole genome shotgun (WGS) entry which is preliminary data.</text>
</comment>
<keyword evidence="1" id="KW-0436">Ligase</keyword>
<gene>
    <name evidence="1" type="primary">FRS2</name>
    <name evidence="1" type="ORF">GGI18_004920</name>
</gene>
<dbReference type="EMBL" id="JANBUK010002507">
    <property type="protein sequence ID" value="KAJ2772099.1"/>
    <property type="molecule type" value="Genomic_DNA"/>
</dbReference>
<reference evidence="1" key="1">
    <citation type="submission" date="2022-07" db="EMBL/GenBank/DDBJ databases">
        <title>Phylogenomic reconstructions and comparative analyses of Kickxellomycotina fungi.</title>
        <authorList>
            <person name="Reynolds N.K."/>
            <person name="Stajich J.E."/>
            <person name="Barry K."/>
            <person name="Grigoriev I.V."/>
            <person name="Crous P."/>
            <person name="Smith M.E."/>
        </authorList>
    </citation>
    <scope>NUCLEOTIDE SEQUENCE</scope>
    <source>
        <strain evidence="1">BCRC 34191</strain>
    </source>
</reference>
<dbReference type="EC" id="6.1.1.20" evidence="1"/>
<organism evidence="1 2">
    <name type="scientific">Coemansia linderi</name>
    <dbReference type="NCBI Taxonomy" id="2663919"/>
    <lineage>
        <taxon>Eukaryota</taxon>
        <taxon>Fungi</taxon>
        <taxon>Fungi incertae sedis</taxon>
        <taxon>Zoopagomycota</taxon>
        <taxon>Kickxellomycotina</taxon>
        <taxon>Kickxellomycetes</taxon>
        <taxon>Kickxellales</taxon>
        <taxon>Kickxellaceae</taxon>
        <taxon>Coemansia</taxon>
    </lineage>
</organism>
<proteinExistence type="predicted"/>
<sequence length="110" mass="11770">MSDELKLTILKTLAAKGSIEDTAVTFKNVSSETVLGAIKSLESQEMVTHKTLTTEVWSVCPEGQDQLDNGSYEARIFHAVPAGEQGISIDELKAKFGAVANLGQGKGFKN</sequence>
<accession>A0ACC1K315</accession>
<feature type="non-terminal residue" evidence="1">
    <location>
        <position position="110"/>
    </location>
</feature>
<dbReference type="Proteomes" id="UP001140066">
    <property type="component" value="Unassembled WGS sequence"/>
</dbReference>
<keyword evidence="2" id="KW-1185">Reference proteome</keyword>
<protein>
    <submittedName>
        <fullName evidence="1">Phenylalanyl-tRNA synthetase, beta subunit, cytoplasmic</fullName>
        <ecNumber evidence="1">6.1.1.20</ecNumber>
    </submittedName>
</protein>
<name>A0ACC1K315_9FUNG</name>
<evidence type="ECO:0000313" key="2">
    <source>
        <dbReference type="Proteomes" id="UP001140066"/>
    </source>
</evidence>
<evidence type="ECO:0000313" key="1">
    <source>
        <dbReference type="EMBL" id="KAJ2772099.1"/>
    </source>
</evidence>